<accession>Q2GIX1</accession>
<organism evidence="1 2">
    <name type="scientific">Anaplasma phagocytophilum (strain HZ)</name>
    <dbReference type="NCBI Taxonomy" id="212042"/>
    <lineage>
        <taxon>Bacteria</taxon>
        <taxon>Pseudomonadati</taxon>
        <taxon>Pseudomonadota</taxon>
        <taxon>Alphaproteobacteria</taxon>
        <taxon>Rickettsiales</taxon>
        <taxon>Anaplasmataceae</taxon>
        <taxon>Anaplasma</taxon>
        <taxon>phagocytophilum group</taxon>
    </lineage>
</organism>
<dbReference type="Proteomes" id="UP000001943">
    <property type="component" value="Chromosome"/>
</dbReference>
<keyword evidence="2" id="KW-1185">Reference proteome</keyword>
<dbReference type="AlphaFoldDB" id="Q2GIX1"/>
<evidence type="ECO:0000313" key="1">
    <source>
        <dbReference type="EMBL" id="ABD43553.1"/>
    </source>
</evidence>
<evidence type="ECO:0000313" key="2">
    <source>
        <dbReference type="Proteomes" id="UP000001943"/>
    </source>
</evidence>
<protein>
    <submittedName>
        <fullName evidence="1">Uncharacterized protein</fullName>
    </submittedName>
</protein>
<gene>
    <name evidence="1" type="ordered locus">APH_1138</name>
</gene>
<dbReference type="STRING" id="212042.APH_1138"/>
<dbReference type="HOGENOM" id="CLU_3211685_0_0_5"/>
<sequence>MFFKSLLIGAYLLGVHDQVITFLVLSTTSRFSDIVPLSKRRFSQ</sequence>
<reference evidence="1 2" key="1">
    <citation type="journal article" date="2006" name="PLoS Genet.">
        <title>Comparative genomics of emerging human ehrlichiosis agents.</title>
        <authorList>
            <person name="Dunning Hotopp J.C."/>
            <person name="Lin M."/>
            <person name="Madupu R."/>
            <person name="Crabtree J."/>
            <person name="Angiuoli S.V."/>
            <person name="Eisen J.A."/>
            <person name="Seshadri R."/>
            <person name="Ren Q."/>
            <person name="Wu M."/>
            <person name="Utterback T.R."/>
            <person name="Smith S."/>
            <person name="Lewis M."/>
            <person name="Khouri H."/>
            <person name="Zhang C."/>
            <person name="Niu H."/>
            <person name="Lin Q."/>
            <person name="Ohashi N."/>
            <person name="Zhi N."/>
            <person name="Nelson W."/>
            <person name="Brinkac L.M."/>
            <person name="Dodson R.J."/>
            <person name="Rosovitz M.J."/>
            <person name="Sundaram J."/>
            <person name="Daugherty S.C."/>
            <person name="Davidsen T."/>
            <person name="Durkin A.S."/>
            <person name="Gwinn M."/>
            <person name="Haft D.H."/>
            <person name="Selengut J.D."/>
            <person name="Sullivan S.A."/>
            <person name="Zafar N."/>
            <person name="Zhou L."/>
            <person name="Benahmed F."/>
            <person name="Forberger H."/>
            <person name="Halpin R."/>
            <person name="Mulligan S."/>
            <person name="Robinson J."/>
            <person name="White O."/>
            <person name="Rikihisa Y."/>
            <person name="Tettelin H."/>
        </authorList>
    </citation>
    <scope>NUCLEOTIDE SEQUENCE [LARGE SCALE GENOMIC DNA]</scope>
    <source>
        <strain evidence="1 2">HZ</strain>
    </source>
</reference>
<proteinExistence type="predicted"/>
<name>Q2GIX1_ANAPZ</name>
<dbReference type="PaxDb" id="212042-APH_1138"/>
<dbReference type="EnsemblBacteria" id="ABD43553">
    <property type="protein sequence ID" value="ABD43553"/>
    <property type="gene ID" value="APH_1138"/>
</dbReference>
<dbReference type="EMBL" id="CP000235">
    <property type="protein sequence ID" value="ABD43553.1"/>
    <property type="molecule type" value="Genomic_DNA"/>
</dbReference>
<dbReference type="KEGG" id="aph:APH_1138"/>